<organism evidence="8 9">
    <name type="scientific">Phaeomoniella chlamydospora</name>
    <name type="common">Phaeoacremonium chlamydosporum</name>
    <dbReference type="NCBI Taxonomy" id="158046"/>
    <lineage>
        <taxon>Eukaryota</taxon>
        <taxon>Fungi</taxon>
        <taxon>Dikarya</taxon>
        <taxon>Ascomycota</taxon>
        <taxon>Pezizomycotina</taxon>
        <taxon>Eurotiomycetes</taxon>
        <taxon>Chaetothyriomycetidae</taxon>
        <taxon>Phaeomoniellales</taxon>
        <taxon>Phaeomoniellaceae</taxon>
        <taxon>Phaeomoniella</taxon>
    </lineage>
</organism>
<dbReference type="OrthoDB" id="310217at2759"/>
<keyword evidence="4 8" id="KW-0418">Kinase</keyword>
<dbReference type="Pfam" id="PF00069">
    <property type="entry name" value="Pkinase"/>
    <property type="match status" value="1"/>
</dbReference>
<sequence>MALDPLNIDEIDKAWLPDQLIDVREGEQCWWQDETQSAFTRNLEVWYGREWSEVLNAGIGIRDPKHEWRGVRPLGQGGYGWAALYERREVGTGRVLEQAVLKETGRTNTSCPNYWTKNKTVPTEANIMAQTNSKNNQNIVQLKSFKRYLNWKGNPKYRFFLEYCPHGDLKTLRYRYRMFGEFLPESFIWHVFHSLARVAVTFKEEEWSTTSEENKESTPEENEVVHFDLKCENIFLGEPDLETGSDASAPLRAFPSIKLGDFGMAQVTSREDPWNPQLHWGGTQAKMPPEQDHLNGSYLRRWWPRTTKKPWKKTFRKFDEKHNIWCIGAVCYELLYVLPFDLASAYNQGKKLYKDQHVVDEIHTARGNPDKPGRKAKGSRDEEYSLALRELIRQCIHPDPEKRPTARQLFERTEKRMHDHLNETRKKVRRHANGPLEGQAYNKRSDPHSLYFRGNEINEMAPGTLAYPILNYKDEAKVGRQGWIENMHQWDPTEPDPEPRRVSHRGIPGAPIIYPKLRWYPENQDFWLLKKRQKLATRSRSSARPNIMEEVYIDIKCPDGSTLTTWRDRDKVVNGTLSYDDSNREKDVWVGSNPEYGSLNDELRETADASHIHSFITHRERGYSLPGRGTADFHVFETKPEMATYARRLFGKKFPTGFDEIPTGDAGYLCGLKAIIQTMQHMDIDFDPPTISEFQEIMETRDWRARIGLPVYHDVSGGITEQQMASILRIWGERRHQHITLGVLKIRRDSYIPFILYPPIGRDVQDERENEFEEEEEEEDLEDASHESTSPEAPLKLALAKQWDDKSKRGKDTTIYVWILERHRFWLDRENSSFEVYNGMRPAASPTPSDDDEFLNNFYASSPGNEDEEEEPEANQPAAPRQPPKPPAYQKGQHRGRAPLPPQQGPRRPARARAPIHDSPSPSYSPISRNKAPSLKRGRAPEPPGLTTVQRAARAITDALGNVIETVTGRARNIEAVGAQEEEQEGRRESKRQRLA</sequence>
<dbReference type="InterPro" id="IPR050660">
    <property type="entry name" value="NEK_Ser/Thr_kinase"/>
</dbReference>
<dbReference type="GO" id="GO:0005634">
    <property type="term" value="C:nucleus"/>
    <property type="evidence" value="ECO:0007669"/>
    <property type="project" value="TreeGrafter"/>
</dbReference>
<evidence type="ECO:0000313" key="8">
    <source>
        <dbReference type="EMBL" id="KKY22773.1"/>
    </source>
</evidence>
<proteinExistence type="predicted"/>
<dbReference type="GO" id="GO:0007059">
    <property type="term" value="P:chromosome segregation"/>
    <property type="evidence" value="ECO:0007669"/>
    <property type="project" value="TreeGrafter"/>
</dbReference>
<feature type="domain" description="Protein kinase" evidence="7">
    <location>
        <begin position="68"/>
        <end position="421"/>
    </location>
</feature>
<dbReference type="Gene3D" id="1.10.510.10">
    <property type="entry name" value="Transferase(Phosphotransferase) domain 1"/>
    <property type="match status" value="1"/>
</dbReference>
<dbReference type="EC" id="2.7.11.1" evidence="1"/>
<evidence type="ECO:0000256" key="5">
    <source>
        <dbReference type="ARBA" id="ARBA00022840"/>
    </source>
</evidence>
<feature type="region of interest" description="Disordered" evidence="6">
    <location>
        <begin position="424"/>
        <end position="447"/>
    </location>
</feature>
<gene>
    <name evidence="8" type="ORF">UCRPC4_g03099</name>
</gene>
<keyword evidence="5" id="KW-0067">ATP-binding</keyword>
<evidence type="ECO:0000259" key="7">
    <source>
        <dbReference type="PROSITE" id="PS50011"/>
    </source>
</evidence>
<evidence type="ECO:0000256" key="2">
    <source>
        <dbReference type="ARBA" id="ARBA00022679"/>
    </source>
</evidence>
<dbReference type="PANTHER" id="PTHR43671">
    <property type="entry name" value="SERINE/THREONINE-PROTEIN KINASE NEK"/>
    <property type="match status" value="1"/>
</dbReference>
<dbReference type="PROSITE" id="PS50011">
    <property type="entry name" value="PROTEIN_KINASE_DOM"/>
    <property type="match status" value="1"/>
</dbReference>
<reference evidence="8 9" key="1">
    <citation type="submission" date="2015-05" db="EMBL/GenBank/DDBJ databases">
        <title>Distinctive expansion of gene families associated with plant cell wall degradation and secondary metabolism in the genomes of grapevine trunk pathogens.</title>
        <authorList>
            <person name="Lawrence D.P."/>
            <person name="Travadon R."/>
            <person name="Rolshausen P.E."/>
            <person name="Baumgartner K."/>
        </authorList>
    </citation>
    <scope>NUCLEOTIDE SEQUENCE [LARGE SCALE GENOMIC DNA]</scope>
    <source>
        <strain evidence="8">UCRPC4</strain>
    </source>
</reference>
<dbReference type="InterPro" id="IPR008271">
    <property type="entry name" value="Ser/Thr_kinase_AS"/>
</dbReference>
<dbReference type="GO" id="GO:0004674">
    <property type="term" value="F:protein serine/threonine kinase activity"/>
    <property type="evidence" value="ECO:0007669"/>
    <property type="project" value="UniProtKB-EC"/>
</dbReference>
<dbReference type="Proteomes" id="UP000053317">
    <property type="component" value="Unassembled WGS sequence"/>
</dbReference>
<feature type="region of interest" description="Disordered" evidence="6">
    <location>
        <begin position="842"/>
        <end position="950"/>
    </location>
</feature>
<dbReference type="CDD" id="cd00180">
    <property type="entry name" value="PKc"/>
    <property type="match status" value="1"/>
</dbReference>
<dbReference type="InterPro" id="IPR000719">
    <property type="entry name" value="Prot_kinase_dom"/>
</dbReference>
<dbReference type="EMBL" id="LCWF01000073">
    <property type="protein sequence ID" value="KKY22773.1"/>
    <property type="molecule type" value="Genomic_DNA"/>
</dbReference>
<evidence type="ECO:0000256" key="3">
    <source>
        <dbReference type="ARBA" id="ARBA00022741"/>
    </source>
</evidence>
<protein>
    <recommendedName>
        <fullName evidence="1">non-specific serine/threonine protein kinase</fullName>
        <ecNumber evidence="1">2.7.11.1</ecNumber>
    </recommendedName>
</protein>
<dbReference type="GO" id="GO:0005737">
    <property type="term" value="C:cytoplasm"/>
    <property type="evidence" value="ECO:0007669"/>
    <property type="project" value="TreeGrafter"/>
</dbReference>
<keyword evidence="3" id="KW-0547">Nucleotide-binding</keyword>
<evidence type="ECO:0000256" key="6">
    <source>
        <dbReference type="SAM" id="MobiDB-lite"/>
    </source>
</evidence>
<dbReference type="PROSITE" id="PS00108">
    <property type="entry name" value="PROTEIN_KINASE_ST"/>
    <property type="match status" value="1"/>
</dbReference>
<dbReference type="InterPro" id="IPR011009">
    <property type="entry name" value="Kinase-like_dom_sf"/>
</dbReference>
<comment type="caution">
    <text evidence="8">The sequence shown here is derived from an EMBL/GenBank/DDBJ whole genome shotgun (WGS) entry which is preliminary data.</text>
</comment>
<accession>A0A0G2GGM7</accession>
<name>A0A0G2GGM7_PHACM</name>
<keyword evidence="9" id="KW-1185">Reference proteome</keyword>
<evidence type="ECO:0000256" key="1">
    <source>
        <dbReference type="ARBA" id="ARBA00012513"/>
    </source>
</evidence>
<evidence type="ECO:0000313" key="9">
    <source>
        <dbReference type="Proteomes" id="UP000053317"/>
    </source>
</evidence>
<keyword evidence="2" id="KW-0808">Transferase</keyword>
<reference evidence="8 9" key="2">
    <citation type="submission" date="2015-05" db="EMBL/GenBank/DDBJ databases">
        <authorList>
            <person name="Morales-Cruz A."/>
            <person name="Amrine K.C."/>
            <person name="Cantu D."/>
        </authorList>
    </citation>
    <scope>NUCLEOTIDE SEQUENCE [LARGE SCALE GENOMIC DNA]</scope>
    <source>
        <strain evidence="8">UCRPC4</strain>
    </source>
</reference>
<evidence type="ECO:0000256" key="4">
    <source>
        <dbReference type="ARBA" id="ARBA00022777"/>
    </source>
</evidence>
<feature type="compositionally biased region" description="Acidic residues" evidence="6">
    <location>
        <begin position="766"/>
        <end position="782"/>
    </location>
</feature>
<dbReference type="SUPFAM" id="SSF56112">
    <property type="entry name" value="Protein kinase-like (PK-like)"/>
    <property type="match status" value="1"/>
</dbReference>
<dbReference type="SMART" id="SM00220">
    <property type="entry name" value="S_TKc"/>
    <property type="match status" value="1"/>
</dbReference>
<dbReference type="AlphaFoldDB" id="A0A0G2GGM7"/>
<dbReference type="PANTHER" id="PTHR43671:SF13">
    <property type="entry name" value="SERINE_THREONINE-PROTEIN KINASE NEK2"/>
    <property type="match status" value="1"/>
</dbReference>
<feature type="region of interest" description="Disordered" evidence="6">
    <location>
        <begin position="765"/>
        <end position="794"/>
    </location>
</feature>
<dbReference type="GO" id="GO:0005524">
    <property type="term" value="F:ATP binding"/>
    <property type="evidence" value="ECO:0007669"/>
    <property type="project" value="UniProtKB-KW"/>
</dbReference>
<feature type="region of interest" description="Disordered" evidence="6">
    <location>
        <begin position="975"/>
        <end position="996"/>
    </location>
</feature>